<evidence type="ECO:0000256" key="7">
    <source>
        <dbReference type="ARBA" id="ARBA00022692"/>
    </source>
</evidence>
<keyword evidence="13 14" id="KW-0472">Membrane</keyword>
<dbReference type="SMART" id="SM00388">
    <property type="entry name" value="HisKA"/>
    <property type="match status" value="1"/>
</dbReference>
<dbReference type="SMART" id="SM00387">
    <property type="entry name" value="HATPase_c"/>
    <property type="match status" value="1"/>
</dbReference>
<dbReference type="Proteomes" id="UP001500021">
    <property type="component" value="Unassembled WGS sequence"/>
</dbReference>
<keyword evidence="4" id="KW-1003">Cell membrane</keyword>
<evidence type="ECO:0000256" key="8">
    <source>
        <dbReference type="ARBA" id="ARBA00022741"/>
    </source>
</evidence>
<evidence type="ECO:0000256" key="12">
    <source>
        <dbReference type="ARBA" id="ARBA00023012"/>
    </source>
</evidence>
<evidence type="ECO:0000256" key="11">
    <source>
        <dbReference type="ARBA" id="ARBA00022989"/>
    </source>
</evidence>
<dbReference type="SUPFAM" id="SSF55874">
    <property type="entry name" value="ATPase domain of HSP90 chaperone/DNA topoisomerase II/histidine kinase"/>
    <property type="match status" value="1"/>
</dbReference>
<dbReference type="InterPro" id="IPR003660">
    <property type="entry name" value="HAMP_dom"/>
</dbReference>
<feature type="transmembrane region" description="Helical" evidence="14">
    <location>
        <begin position="191"/>
        <end position="212"/>
    </location>
</feature>
<dbReference type="PROSITE" id="PS50109">
    <property type="entry name" value="HIS_KIN"/>
    <property type="match status" value="1"/>
</dbReference>
<dbReference type="GO" id="GO:0016301">
    <property type="term" value="F:kinase activity"/>
    <property type="evidence" value="ECO:0007669"/>
    <property type="project" value="UniProtKB-KW"/>
</dbReference>
<dbReference type="InterPro" id="IPR050398">
    <property type="entry name" value="HssS/ArlS-like"/>
</dbReference>
<dbReference type="RefSeq" id="WP_343817389.1">
    <property type="nucleotide sequence ID" value="NZ_BAAAFA010000007.1"/>
</dbReference>
<evidence type="ECO:0000313" key="17">
    <source>
        <dbReference type="EMBL" id="GAA0818398.1"/>
    </source>
</evidence>
<dbReference type="PROSITE" id="PS50885">
    <property type="entry name" value="HAMP"/>
    <property type="match status" value="1"/>
</dbReference>
<dbReference type="SUPFAM" id="SSF47384">
    <property type="entry name" value="Homodimeric domain of signal transducing histidine kinase"/>
    <property type="match status" value="1"/>
</dbReference>
<feature type="domain" description="HAMP" evidence="16">
    <location>
        <begin position="210"/>
        <end position="268"/>
    </location>
</feature>
<evidence type="ECO:0000259" key="16">
    <source>
        <dbReference type="PROSITE" id="PS50885"/>
    </source>
</evidence>
<protein>
    <recommendedName>
        <fullName evidence="3">histidine kinase</fullName>
        <ecNumber evidence="3">2.7.13.3</ecNumber>
    </recommendedName>
</protein>
<evidence type="ECO:0000259" key="15">
    <source>
        <dbReference type="PROSITE" id="PS50109"/>
    </source>
</evidence>
<dbReference type="InterPro" id="IPR003661">
    <property type="entry name" value="HisK_dim/P_dom"/>
</dbReference>
<dbReference type="InterPro" id="IPR004358">
    <property type="entry name" value="Sig_transdc_His_kin-like_C"/>
</dbReference>
<feature type="transmembrane region" description="Helical" evidence="14">
    <location>
        <begin position="12"/>
        <end position="31"/>
    </location>
</feature>
<feature type="domain" description="Histidine kinase" evidence="15">
    <location>
        <begin position="283"/>
        <end position="502"/>
    </location>
</feature>
<reference evidence="17 18" key="1">
    <citation type="journal article" date="2019" name="Int. J. Syst. Evol. Microbiol.">
        <title>The Global Catalogue of Microorganisms (GCM) 10K type strain sequencing project: providing services to taxonomists for standard genome sequencing and annotation.</title>
        <authorList>
            <consortium name="The Broad Institute Genomics Platform"/>
            <consortium name="The Broad Institute Genome Sequencing Center for Infectious Disease"/>
            <person name="Wu L."/>
            <person name="Ma J."/>
        </authorList>
    </citation>
    <scope>NUCLEOTIDE SEQUENCE [LARGE SCALE GENOMIC DNA]</scope>
    <source>
        <strain evidence="17 18">JCM 15608</strain>
    </source>
</reference>
<dbReference type="InterPro" id="IPR036097">
    <property type="entry name" value="HisK_dim/P_sf"/>
</dbReference>
<dbReference type="PANTHER" id="PTHR45528:SF1">
    <property type="entry name" value="SENSOR HISTIDINE KINASE CPXA"/>
    <property type="match status" value="1"/>
</dbReference>
<proteinExistence type="predicted"/>
<evidence type="ECO:0000313" key="18">
    <source>
        <dbReference type="Proteomes" id="UP001500021"/>
    </source>
</evidence>
<dbReference type="Gene3D" id="6.10.340.10">
    <property type="match status" value="1"/>
</dbReference>
<keyword evidence="5" id="KW-0597">Phosphoprotein</keyword>
<dbReference type="InterPro" id="IPR003594">
    <property type="entry name" value="HATPase_dom"/>
</dbReference>
<gene>
    <name evidence="17" type="ORF">GCM10009111_21000</name>
</gene>
<evidence type="ECO:0000256" key="5">
    <source>
        <dbReference type="ARBA" id="ARBA00022553"/>
    </source>
</evidence>
<dbReference type="InterPro" id="IPR036890">
    <property type="entry name" value="HATPase_C_sf"/>
</dbReference>
<evidence type="ECO:0000256" key="2">
    <source>
        <dbReference type="ARBA" id="ARBA00004651"/>
    </source>
</evidence>
<evidence type="ECO:0000256" key="4">
    <source>
        <dbReference type="ARBA" id="ARBA00022475"/>
    </source>
</evidence>
<dbReference type="Pfam" id="PF00512">
    <property type="entry name" value="HisKA"/>
    <property type="match status" value="1"/>
</dbReference>
<evidence type="ECO:0000256" key="9">
    <source>
        <dbReference type="ARBA" id="ARBA00022777"/>
    </source>
</evidence>
<dbReference type="CDD" id="cd00075">
    <property type="entry name" value="HATPase"/>
    <property type="match status" value="1"/>
</dbReference>
<comment type="catalytic activity">
    <reaction evidence="1">
        <text>ATP + protein L-histidine = ADP + protein N-phospho-L-histidine.</text>
        <dbReference type="EC" id="2.7.13.3"/>
    </reaction>
</comment>
<evidence type="ECO:0000256" key="10">
    <source>
        <dbReference type="ARBA" id="ARBA00022840"/>
    </source>
</evidence>
<dbReference type="PRINTS" id="PR00344">
    <property type="entry name" value="BCTRLSENSOR"/>
</dbReference>
<keyword evidence="9 17" id="KW-0418">Kinase</keyword>
<name>A0ABN1L8A6_9GAMM</name>
<dbReference type="Gene3D" id="3.30.565.10">
    <property type="entry name" value="Histidine kinase-like ATPase, C-terminal domain"/>
    <property type="match status" value="1"/>
</dbReference>
<keyword evidence="10" id="KW-0067">ATP-binding</keyword>
<keyword evidence="8" id="KW-0547">Nucleotide-binding</keyword>
<dbReference type="CDD" id="cd00082">
    <property type="entry name" value="HisKA"/>
    <property type="match status" value="1"/>
</dbReference>
<dbReference type="Gene3D" id="1.10.287.130">
    <property type="match status" value="1"/>
</dbReference>
<organism evidence="17 18">
    <name type="scientific">Colwellia asteriadis</name>
    <dbReference type="NCBI Taxonomy" id="517723"/>
    <lineage>
        <taxon>Bacteria</taxon>
        <taxon>Pseudomonadati</taxon>
        <taxon>Pseudomonadota</taxon>
        <taxon>Gammaproteobacteria</taxon>
        <taxon>Alteromonadales</taxon>
        <taxon>Colwelliaceae</taxon>
        <taxon>Colwellia</taxon>
    </lineage>
</organism>
<keyword evidence="11 14" id="KW-1133">Transmembrane helix</keyword>
<comment type="subcellular location">
    <subcellularLocation>
        <location evidence="2">Cell membrane</location>
        <topology evidence="2">Multi-pass membrane protein</topology>
    </subcellularLocation>
</comment>
<dbReference type="PANTHER" id="PTHR45528">
    <property type="entry name" value="SENSOR HISTIDINE KINASE CPXA"/>
    <property type="match status" value="1"/>
</dbReference>
<dbReference type="Pfam" id="PF02518">
    <property type="entry name" value="HATPase_c"/>
    <property type="match status" value="1"/>
</dbReference>
<comment type="caution">
    <text evidence="17">The sequence shown here is derived from an EMBL/GenBank/DDBJ whole genome shotgun (WGS) entry which is preliminary data.</text>
</comment>
<keyword evidence="12" id="KW-0902">Two-component regulatory system</keyword>
<evidence type="ECO:0000256" key="6">
    <source>
        <dbReference type="ARBA" id="ARBA00022679"/>
    </source>
</evidence>
<dbReference type="InterPro" id="IPR005467">
    <property type="entry name" value="His_kinase_dom"/>
</dbReference>
<keyword evidence="18" id="KW-1185">Reference proteome</keyword>
<sequence>MLFNRFSLYQKIVASLFVIFSAVIMMIVSWSQQLEQVSQQQAQQKLHLQLATHLVQDNPLLQQGVYDYDALKNLFHTLMLLGPAFEFYFVDPHGEILTYSAPKGKVKRKKINLAPLLSLIEQNNKLPIYGQDPRNIDKTKIFSVAPVYNHENTKDKTQKNLQGYLYVIIGGEAYDTIFNRIKASETLSVTAMWFIAGFIFLLLFLLALFRYFTQPMQQLVQQLTAIESARFDLTNITLPQWPSNTRNEVHQLGNSINNMVLRIDSQFKQLKQNDSQRRELLTHLSHDLRTPLASLQGYLELLTHAKVTDTPEQKADYLAISLNNTKQLKGLIDQIFELAHLESGHVEVNNERFNLGELIYDCLAKFTLKATQSGVTFNVEPKICDFMISSDIAKLERILSNLIDNALRHTPSGGNIIIKVSNQEHAINLQVCDTGTGINADEINYIFDARYRASNAKGCKKTHGGLGLAICKQLLKLLHSDIEVRSQLGTGTQFEIVLRKNSA</sequence>
<dbReference type="EC" id="2.7.13.3" evidence="3"/>
<keyword evidence="6" id="KW-0808">Transferase</keyword>
<evidence type="ECO:0000256" key="13">
    <source>
        <dbReference type="ARBA" id="ARBA00023136"/>
    </source>
</evidence>
<accession>A0ABN1L8A6</accession>
<evidence type="ECO:0000256" key="14">
    <source>
        <dbReference type="SAM" id="Phobius"/>
    </source>
</evidence>
<evidence type="ECO:0000256" key="3">
    <source>
        <dbReference type="ARBA" id="ARBA00012438"/>
    </source>
</evidence>
<dbReference type="EMBL" id="BAAAFA010000007">
    <property type="protein sequence ID" value="GAA0818398.1"/>
    <property type="molecule type" value="Genomic_DNA"/>
</dbReference>
<evidence type="ECO:0000256" key="1">
    <source>
        <dbReference type="ARBA" id="ARBA00000085"/>
    </source>
</evidence>
<keyword evidence="7 14" id="KW-0812">Transmembrane</keyword>